<dbReference type="EMBL" id="JALNTZ010000003">
    <property type="protein sequence ID" value="KAJ3657660.1"/>
    <property type="molecule type" value="Genomic_DNA"/>
</dbReference>
<keyword evidence="1" id="KW-0812">Transmembrane</keyword>
<accession>A0AA38IIZ8</accession>
<evidence type="ECO:0000256" key="1">
    <source>
        <dbReference type="SAM" id="Phobius"/>
    </source>
</evidence>
<comment type="caution">
    <text evidence="2">The sequence shown here is derived from an EMBL/GenBank/DDBJ whole genome shotgun (WGS) entry which is preliminary data.</text>
</comment>
<keyword evidence="1" id="KW-0472">Membrane</keyword>
<feature type="transmembrane region" description="Helical" evidence="1">
    <location>
        <begin position="49"/>
        <end position="71"/>
    </location>
</feature>
<evidence type="ECO:0000313" key="3">
    <source>
        <dbReference type="Proteomes" id="UP001168821"/>
    </source>
</evidence>
<keyword evidence="3" id="KW-1185">Reference proteome</keyword>
<name>A0AA38IIZ8_9CUCU</name>
<proteinExistence type="predicted"/>
<dbReference type="AlphaFoldDB" id="A0AA38IIZ8"/>
<protein>
    <submittedName>
        <fullName evidence="2">Uncharacterized protein</fullName>
    </submittedName>
</protein>
<gene>
    <name evidence="2" type="ORF">Zmor_009447</name>
</gene>
<sequence length="91" mass="9930">MSVRESGAVGGMQLDSASPRIFIALMGQLIWGDGAESRGPHALGRRPALALWLAKGMPFSLMAILCISRLFRYSCYFPSATFKILQLLAQI</sequence>
<keyword evidence="1" id="KW-1133">Transmembrane helix</keyword>
<dbReference type="Proteomes" id="UP001168821">
    <property type="component" value="Unassembled WGS sequence"/>
</dbReference>
<organism evidence="2 3">
    <name type="scientific">Zophobas morio</name>
    <dbReference type="NCBI Taxonomy" id="2755281"/>
    <lineage>
        <taxon>Eukaryota</taxon>
        <taxon>Metazoa</taxon>
        <taxon>Ecdysozoa</taxon>
        <taxon>Arthropoda</taxon>
        <taxon>Hexapoda</taxon>
        <taxon>Insecta</taxon>
        <taxon>Pterygota</taxon>
        <taxon>Neoptera</taxon>
        <taxon>Endopterygota</taxon>
        <taxon>Coleoptera</taxon>
        <taxon>Polyphaga</taxon>
        <taxon>Cucujiformia</taxon>
        <taxon>Tenebrionidae</taxon>
        <taxon>Zophobas</taxon>
    </lineage>
</organism>
<reference evidence="2" key="1">
    <citation type="journal article" date="2023" name="G3 (Bethesda)">
        <title>Whole genome assemblies of Zophobas morio and Tenebrio molitor.</title>
        <authorList>
            <person name="Kaur S."/>
            <person name="Stinson S.A."/>
            <person name="diCenzo G.C."/>
        </authorList>
    </citation>
    <scope>NUCLEOTIDE SEQUENCE</scope>
    <source>
        <strain evidence="2">QUZm001</strain>
    </source>
</reference>
<evidence type="ECO:0000313" key="2">
    <source>
        <dbReference type="EMBL" id="KAJ3657660.1"/>
    </source>
</evidence>